<evidence type="ECO:0000256" key="1">
    <source>
        <dbReference type="SAM" id="MobiDB-lite"/>
    </source>
</evidence>
<proteinExistence type="predicted"/>
<feature type="signal peptide" evidence="2">
    <location>
        <begin position="1"/>
        <end position="27"/>
    </location>
</feature>
<dbReference type="InterPro" id="IPR013320">
    <property type="entry name" value="ConA-like_dom_sf"/>
</dbReference>
<dbReference type="Proteomes" id="UP001165427">
    <property type="component" value="Unassembled WGS sequence"/>
</dbReference>
<evidence type="ECO:0000313" key="4">
    <source>
        <dbReference type="EMBL" id="MCJ8503005.1"/>
    </source>
</evidence>
<reference evidence="4" key="1">
    <citation type="submission" date="2022-04" db="EMBL/GenBank/DDBJ databases">
        <title>Desulfatitalea alkaliphila sp. nov., a novel anaerobic sulfate-reducing bacterium isolated from terrestrial mud volcano, Taman Peninsula, Russia.</title>
        <authorList>
            <person name="Khomyakova M.A."/>
            <person name="Merkel A.Y."/>
            <person name="Slobodkin A.I."/>
        </authorList>
    </citation>
    <scope>NUCLEOTIDE SEQUENCE</scope>
    <source>
        <strain evidence="4">M08but</strain>
    </source>
</reference>
<dbReference type="RefSeq" id="WP_246914669.1">
    <property type="nucleotide sequence ID" value="NZ_JALJRB010000039.1"/>
</dbReference>
<dbReference type="Pfam" id="PF21294">
    <property type="entry name" value="Polysacc_lyase_14"/>
    <property type="match status" value="1"/>
</dbReference>
<sequence>MKKGSNNLLILLFFLIFFPAIQSTSHANIAFVSGKWETTFNCIVQTQHEGSLSCDGLSWGGDWTVNGYRTTIESAGNNPIGDGRGARFWKGSGGDNRNSGTIVAEFPTPQKELWVRWYERYEAGFRWGNSIDVKSLYFKANNSNPYVGYQYSNYRFYWGGSGGGPTFPVAVGNGWRYVYPTGTSDGTWHCFEVYMKMDTDGTDGEGKIWIDGVLVEEYSGFSWSSGSNHPGWDRFEFLSNQKDPGLSRPYYVDFDDLAVYNTTPSNRDANGNPFIGPIGWGGGNYTPPPSETPEESPEESTPPPSSPLPSDSYVILDETWEQNNVNNWMYDFVAGDTALDTSPVYAGNYAIKMRSSNPGHYVHFFGDHPQLNQPDEMVTDVTVEEYYYPPVDFQWPASDLKLWINNAFESWGAGYNLANGQSKPHTWAPYYMTISVDGSGRPFGQLTRADGLGGTGALWQNYWQNKGSAVSLVRGQWNKVKYRLKLNDPGQNNGIFQLWVNDVLKCDYGDINFRGNYSTYGWNHLMMSMHANPSHSQNQWISRDNIRIVSGTSGSGSILPPLRLRISD</sequence>
<feature type="region of interest" description="Disordered" evidence="1">
    <location>
        <begin position="262"/>
        <end position="312"/>
    </location>
</feature>
<dbReference type="Gene3D" id="2.60.120.200">
    <property type="match status" value="2"/>
</dbReference>
<dbReference type="InterPro" id="IPR048958">
    <property type="entry name" value="Polysacc_lyase_14"/>
</dbReference>
<dbReference type="SUPFAM" id="SSF49899">
    <property type="entry name" value="Concanavalin A-like lectins/glucanases"/>
    <property type="match status" value="1"/>
</dbReference>
<dbReference type="AlphaFoldDB" id="A0AA41R8K6"/>
<keyword evidence="2" id="KW-0732">Signal</keyword>
<evidence type="ECO:0000259" key="3">
    <source>
        <dbReference type="Pfam" id="PF21294"/>
    </source>
</evidence>
<evidence type="ECO:0000313" key="5">
    <source>
        <dbReference type="Proteomes" id="UP001165427"/>
    </source>
</evidence>
<comment type="caution">
    <text evidence="4">The sequence shown here is derived from an EMBL/GenBank/DDBJ whole genome shotgun (WGS) entry which is preliminary data.</text>
</comment>
<gene>
    <name evidence="4" type="ORF">MRX98_20685</name>
</gene>
<dbReference type="EMBL" id="JALJRB010000039">
    <property type="protein sequence ID" value="MCJ8503005.1"/>
    <property type="molecule type" value="Genomic_DNA"/>
</dbReference>
<evidence type="ECO:0000256" key="2">
    <source>
        <dbReference type="SAM" id="SignalP"/>
    </source>
</evidence>
<protein>
    <recommendedName>
        <fullName evidence="3">Polysaccharide lyase 14 domain-containing protein</fullName>
    </recommendedName>
</protein>
<feature type="domain" description="Polysaccharide lyase 14" evidence="3">
    <location>
        <begin position="470"/>
        <end position="528"/>
    </location>
</feature>
<name>A0AA41R8K6_9BACT</name>
<organism evidence="4 5">
    <name type="scientific">Desulfatitalea alkaliphila</name>
    <dbReference type="NCBI Taxonomy" id="2929485"/>
    <lineage>
        <taxon>Bacteria</taxon>
        <taxon>Pseudomonadati</taxon>
        <taxon>Thermodesulfobacteriota</taxon>
        <taxon>Desulfobacteria</taxon>
        <taxon>Desulfobacterales</taxon>
        <taxon>Desulfosarcinaceae</taxon>
        <taxon>Desulfatitalea</taxon>
    </lineage>
</organism>
<keyword evidence="5" id="KW-1185">Reference proteome</keyword>
<accession>A0AA41R8K6</accession>
<feature type="chain" id="PRO_5041274995" description="Polysaccharide lyase 14 domain-containing protein" evidence="2">
    <location>
        <begin position="28"/>
        <end position="568"/>
    </location>
</feature>